<protein>
    <submittedName>
        <fullName evidence="9">ABC transporter permease</fullName>
    </submittedName>
</protein>
<evidence type="ECO:0000256" key="7">
    <source>
        <dbReference type="RuleBase" id="RU363032"/>
    </source>
</evidence>
<gene>
    <name evidence="9" type="ORF">RBR11_06605</name>
</gene>
<dbReference type="InterPro" id="IPR035906">
    <property type="entry name" value="MetI-like_sf"/>
</dbReference>
<dbReference type="InterPro" id="IPR000515">
    <property type="entry name" value="MetI-like"/>
</dbReference>
<comment type="caution">
    <text evidence="9">The sequence shown here is derived from an EMBL/GenBank/DDBJ whole genome shotgun (WGS) entry which is preliminary data.</text>
</comment>
<feature type="transmembrane region" description="Helical" evidence="7">
    <location>
        <begin position="105"/>
        <end position="126"/>
    </location>
</feature>
<dbReference type="Pfam" id="PF00528">
    <property type="entry name" value="BPD_transp_1"/>
    <property type="match status" value="1"/>
</dbReference>
<name>A0ABU0XEQ7_9MICO</name>
<dbReference type="SUPFAM" id="SSF161098">
    <property type="entry name" value="MetI-like"/>
    <property type="match status" value="1"/>
</dbReference>
<comment type="subcellular location">
    <subcellularLocation>
        <location evidence="1 7">Cell membrane</location>
        <topology evidence="1 7">Multi-pass membrane protein</topology>
    </subcellularLocation>
</comment>
<dbReference type="PANTHER" id="PTHR43163:SF6">
    <property type="entry name" value="DIPEPTIDE TRANSPORT SYSTEM PERMEASE PROTEIN DPPB-RELATED"/>
    <property type="match status" value="1"/>
</dbReference>
<dbReference type="RefSeq" id="WP_308488526.1">
    <property type="nucleotide sequence ID" value="NZ_JAVFCB010000003.1"/>
</dbReference>
<accession>A0ABU0XEQ7</accession>
<sequence length="341" mass="36442">MSKTLLTTIARRLGVALATILGAAIFSFILLRKLPGDPARLVGGDLADAATIAGIRQAMGLDKPLPEQFLTYLGNMFSGNLGFSYSNGQPVSELMAARLPASAELGITAVIIALGSAMLFASFAVYRRKRGTDIALRTASTLAMGTPSFWLALVALLILSVQLGIFPGPEGRLSPNLNPPPNWSGFYTIDALKAGEFDVFINAVWHLILPAAMIALGPFAFLSRLFRGQLRNSARESFVVVSRSRGLRRREVFLRHVIPNSVLPLVAATSLLFAELMTGSVLIEKVFAWPGVGSATVDAILAKDFAVVQGVILLSAALYVTVSFLADIAYALIDPRIRVGN</sequence>
<dbReference type="CDD" id="cd06261">
    <property type="entry name" value="TM_PBP2"/>
    <property type="match status" value="1"/>
</dbReference>
<feature type="transmembrane region" description="Helical" evidence="7">
    <location>
        <begin position="311"/>
        <end position="333"/>
    </location>
</feature>
<keyword evidence="2 7" id="KW-0813">Transport</keyword>
<evidence type="ECO:0000256" key="4">
    <source>
        <dbReference type="ARBA" id="ARBA00022692"/>
    </source>
</evidence>
<evidence type="ECO:0000256" key="5">
    <source>
        <dbReference type="ARBA" id="ARBA00022989"/>
    </source>
</evidence>
<keyword evidence="6 7" id="KW-0472">Membrane</keyword>
<evidence type="ECO:0000256" key="3">
    <source>
        <dbReference type="ARBA" id="ARBA00022475"/>
    </source>
</evidence>
<dbReference type="PROSITE" id="PS50928">
    <property type="entry name" value="ABC_TM1"/>
    <property type="match status" value="1"/>
</dbReference>
<dbReference type="EMBL" id="JAVFCB010000003">
    <property type="protein sequence ID" value="MDQ4213583.1"/>
    <property type="molecule type" value="Genomic_DNA"/>
</dbReference>
<keyword evidence="4 7" id="KW-0812">Transmembrane</keyword>
<feature type="transmembrane region" description="Helical" evidence="7">
    <location>
        <begin position="12"/>
        <end position="31"/>
    </location>
</feature>
<reference evidence="9 10" key="1">
    <citation type="submission" date="2023-08" db="EMBL/GenBank/DDBJ databases">
        <title>Microbacterium sp. nov., isolated from a waste landfill.</title>
        <authorList>
            <person name="Wen W."/>
        </authorList>
    </citation>
    <scope>NUCLEOTIDE SEQUENCE [LARGE SCALE GENOMIC DNA]</scope>
    <source>
        <strain evidence="9 10">ASV81</strain>
    </source>
</reference>
<keyword evidence="5 7" id="KW-1133">Transmembrane helix</keyword>
<evidence type="ECO:0000256" key="6">
    <source>
        <dbReference type="ARBA" id="ARBA00023136"/>
    </source>
</evidence>
<dbReference type="InterPro" id="IPR045621">
    <property type="entry name" value="BPD_transp_1_N"/>
</dbReference>
<feature type="transmembrane region" description="Helical" evidence="7">
    <location>
        <begin position="252"/>
        <end position="274"/>
    </location>
</feature>
<keyword evidence="3" id="KW-1003">Cell membrane</keyword>
<evidence type="ECO:0000256" key="2">
    <source>
        <dbReference type="ARBA" id="ARBA00022448"/>
    </source>
</evidence>
<feature type="domain" description="ABC transmembrane type-1" evidence="8">
    <location>
        <begin position="99"/>
        <end position="330"/>
    </location>
</feature>
<dbReference type="Gene3D" id="1.10.3720.10">
    <property type="entry name" value="MetI-like"/>
    <property type="match status" value="1"/>
</dbReference>
<evidence type="ECO:0000313" key="10">
    <source>
        <dbReference type="Proteomes" id="UP001230289"/>
    </source>
</evidence>
<evidence type="ECO:0000259" key="8">
    <source>
        <dbReference type="PROSITE" id="PS50928"/>
    </source>
</evidence>
<proteinExistence type="inferred from homology"/>
<dbReference type="Proteomes" id="UP001230289">
    <property type="component" value="Unassembled WGS sequence"/>
</dbReference>
<feature type="transmembrane region" description="Helical" evidence="7">
    <location>
        <begin position="147"/>
        <end position="166"/>
    </location>
</feature>
<keyword evidence="10" id="KW-1185">Reference proteome</keyword>
<dbReference type="PANTHER" id="PTHR43163">
    <property type="entry name" value="DIPEPTIDE TRANSPORT SYSTEM PERMEASE PROTEIN DPPB-RELATED"/>
    <property type="match status" value="1"/>
</dbReference>
<evidence type="ECO:0000313" key="9">
    <source>
        <dbReference type="EMBL" id="MDQ4213583.1"/>
    </source>
</evidence>
<organism evidence="9 10">
    <name type="scientific">Microbacterium capsulatum</name>
    <dbReference type="NCBI Taxonomy" id="3041921"/>
    <lineage>
        <taxon>Bacteria</taxon>
        <taxon>Bacillati</taxon>
        <taxon>Actinomycetota</taxon>
        <taxon>Actinomycetes</taxon>
        <taxon>Micrococcales</taxon>
        <taxon>Microbacteriaceae</taxon>
        <taxon>Microbacterium</taxon>
    </lineage>
</organism>
<comment type="similarity">
    <text evidence="7">Belongs to the binding-protein-dependent transport system permease family.</text>
</comment>
<feature type="transmembrane region" description="Helical" evidence="7">
    <location>
        <begin position="203"/>
        <end position="226"/>
    </location>
</feature>
<evidence type="ECO:0000256" key="1">
    <source>
        <dbReference type="ARBA" id="ARBA00004651"/>
    </source>
</evidence>
<dbReference type="Pfam" id="PF19300">
    <property type="entry name" value="BPD_transp_1_N"/>
    <property type="match status" value="1"/>
</dbReference>